<comment type="caution">
    <text evidence="1">The sequence shown here is derived from an EMBL/GenBank/DDBJ whole genome shotgun (WGS) entry which is preliminary data.</text>
</comment>
<proteinExistence type="predicted"/>
<dbReference type="InterPro" id="IPR006311">
    <property type="entry name" value="TAT_signal"/>
</dbReference>
<keyword evidence="2" id="KW-1185">Reference proteome</keyword>
<sequence>MITSKSPVTQTRDEADVAPAAGALKRRGWLLGLGAAGAAAVVVKALPVGQVAQAEVAVAEALTPEAGGYQLSPHVLRYYETARS</sequence>
<dbReference type="PROSITE" id="PS51318">
    <property type="entry name" value="TAT"/>
    <property type="match status" value="1"/>
</dbReference>
<reference evidence="1 2" key="1">
    <citation type="submission" date="2022-10" db="EMBL/GenBank/DDBJ databases">
        <title>Paucibacter sp. hw1 Genome sequencing.</title>
        <authorList>
            <person name="Park S."/>
        </authorList>
    </citation>
    <scope>NUCLEOTIDE SEQUENCE [LARGE SCALE GENOMIC DNA]</scope>
    <source>
        <strain evidence="2">hw1</strain>
    </source>
</reference>
<name>A0ABT5KAI8_9BURK</name>
<gene>
    <name evidence="1" type="ORF">PRZ03_04390</name>
</gene>
<evidence type="ECO:0000313" key="1">
    <source>
        <dbReference type="EMBL" id="MDC8770800.1"/>
    </source>
</evidence>
<dbReference type="Proteomes" id="UP001221189">
    <property type="component" value="Unassembled WGS sequence"/>
</dbReference>
<accession>A0ABT5KAI8</accession>
<organism evidence="1 2">
    <name type="scientific">Roseateles albus</name>
    <dbReference type="NCBI Taxonomy" id="2987525"/>
    <lineage>
        <taxon>Bacteria</taxon>
        <taxon>Pseudomonadati</taxon>
        <taxon>Pseudomonadota</taxon>
        <taxon>Betaproteobacteria</taxon>
        <taxon>Burkholderiales</taxon>
        <taxon>Sphaerotilaceae</taxon>
        <taxon>Roseateles</taxon>
    </lineage>
</organism>
<dbReference type="RefSeq" id="WP_273599184.1">
    <property type="nucleotide sequence ID" value="NZ_JAQQXT010000002.1"/>
</dbReference>
<protein>
    <submittedName>
        <fullName evidence="1">Formate dehydrogenase</fullName>
    </submittedName>
</protein>
<dbReference type="EMBL" id="JAQQXT010000002">
    <property type="protein sequence ID" value="MDC8770800.1"/>
    <property type="molecule type" value="Genomic_DNA"/>
</dbReference>
<evidence type="ECO:0000313" key="2">
    <source>
        <dbReference type="Proteomes" id="UP001221189"/>
    </source>
</evidence>